<keyword evidence="3" id="KW-1185">Reference proteome</keyword>
<dbReference type="Proteomes" id="UP001050691">
    <property type="component" value="Unassembled WGS sequence"/>
</dbReference>
<dbReference type="AlphaFoldDB" id="A0AAV5A9J4"/>
<reference evidence="2" key="1">
    <citation type="submission" date="2021-10" db="EMBL/GenBank/DDBJ databases">
        <title>De novo Genome Assembly of Clathrus columnatus (Basidiomycota, Fungi) Using Illumina and Nanopore Sequence Data.</title>
        <authorList>
            <person name="Ogiso-Tanaka E."/>
            <person name="Itagaki H."/>
            <person name="Hosoya T."/>
            <person name="Hosaka K."/>
        </authorList>
    </citation>
    <scope>NUCLEOTIDE SEQUENCE</scope>
    <source>
        <strain evidence="2">MO-923</strain>
    </source>
</reference>
<comment type="caution">
    <text evidence="2">The sequence shown here is derived from an EMBL/GenBank/DDBJ whole genome shotgun (WGS) entry which is preliminary data.</text>
</comment>
<protein>
    <submittedName>
        <fullName evidence="2">Uncharacterized protein</fullName>
    </submittedName>
</protein>
<evidence type="ECO:0000256" key="1">
    <source>
        <dbReference type="SAM" id="MobiDB-lite"/>
    </source>
</evidence>
<proteinExistence type="predicted"/>
<feature type="compositionally biased region" description="Low complexity" evidence="1">
    <location>
        <begin position="96"/>
        <end position="111"/>
    </location>
</feature>
<gene>
    <name evidence="2" type="ORF">Clacol_004113</name>
</gene>
<dbReference type="EMBL" id="BPWL01000004">
    <property type="protein sequence ID" value="GJJ09889.1"/>
    <property type="molecule type" value="Genomic_DNA"/>
</dbReference>
<evidence type="ECO:0000313" key="3">
    <source>
        <dbReference type="Proteomes" id="UP001050691"/>
    </source>
</evidence>
<accession>A0AAV5A9J4</accession>
<evidence type="ECO:0000313" key="2">
    <source>
        <dbReference type="EMBL" id="GJJ09889.1"/>
    </source>
</evidence>
<name>A0AAV5A9J4_9AGAM</name>
<organism evidence="2 3">
    <name type="scientific">Clathrus columnatus</name>
    <dbReference type="NCBI Taxonomy" id="1419009"/>
    <lineage>
        <taxon>Eukaryota</taxon>
        <taxon>Fungi</taxon>
        <taxon>Dikarya</taxon>
        <taxon>Basidiomycota</taxon>
        <taxon>Agaricomycotina</taxon>
        <taxon>Agaricomycetes</taxon>
        <taxon>Phallomycetidae</taxon>
        <taxon>Phallales</taxon>
        <taxon>Clathraceae</taxon>
        <taxon>Clathrus</taxon>
    </lineage>
</organism>
<sequence>MDLNSFTLPLMFPLRHFEPLGTWKTTTRVSSSTTLDLNTTTPPSVPNPIIDHRDPTLTSPISPHANLDALGPHIHPTSNPSNFQNDTLNLTNHQLSLSSTLSTESSQSTSSPNGAGVSDTPGILQASVPLITFPNSLPPDLPAVHDSSTTSQNLAQRTYLTLEALEEL</sequence>
<feature type="region of interest" description="Disordered" evidence="1">
    <location>
        <begin position="96"/>
        <end position="122"/>
    </location>
</feature>